<reference evidence="2" key="2">
    <citation type="submission" date="2018-03" db="EMBL/GenBank/DDBJ databases">
        <title>The Triticum urartu genome reveals the dynamic nature of wheat genome evolution.</title>
        <authorList>
            <person name="Ling H."/>
            <person name="Ma B."/>
            <person name="Shi X."/>
            <person name="Liu H."/>
            <person name="Dong L."/>
            <person name="Sun H."/>
            <person name="Cao Y."/>
            <person name="Gao Q."/>
            <person name="Zheng S."/>
            <person name="Li Y."/>
            <person name="Yu Y."/>
            <person name="Du H."/>
            <person name="Qi M."/>
            <person name="Li Y."/>
            <person name="Yu H."/>
            <person name="Cui Y."/>
            <person name="Wang N."/>
            <person name="Chen C."/>
            <person name="Wu H."/>
            <person name="Zhao Y."/>
            <person name="Zhang J."/>
            <person name="Li Y."/>
            <person name="Zhou W."/>
            <person name="Zhang B."/>
            <person name="Hu W."/>
            <person name="Eijk M."/>
            <person name="Tang J."/>
            <person name="Witsenboer H."/>
            <person name="Zhao S."/>
            <person name="Li Z."/>
            <person name="Zhang A."/>
            <person name="Wang D."/>
            <person name="Liang C."/>
        </authorList>
    </citation>
    <scope>NUCLEOTIDE SEQUENCE [LARGE SCALE GENOMIC DNA]</scope>
    <source>
        <strain evidence="2">cv. G1812</strain>
    </source>
</reference>
<proteinExistence type="predicted"/>
<dbReference type="Gramene" id="TuG1812G0400002772.01.T01">
    <property type="protein sequence ID" value="TuG1812G0400002772.01.T01.cds368098"/>
    <property type="gene ID" value="TuG1812G0400002772.01"/>
</dbReference>
<feature type="compositionally biased region" description="Basic and acidic residues" evidence="1">
    <location>
        <begin position="35"/>
        <end position="54"/>
    </location>
</feature>
<dbReference type="Proteomes" id="UP000015106">
    <property type="component" value="Chromosome 4"/>
</dbReference>
<sequence>MFFLTRANPLSIKNITEIQPVPSSNKGKGNSGIKHFRETRCERSQSKRPLRGENPEAPSTRIEPN</sequence>
<dbReference type="EnsemblPlants" id="TuG1812G0400002772.01.T01">
    <property type="protein sequence ID" value="TuG1812G0400002772.01.T01.cds368098"/>
    <property type="gene ID" value="TuG1812G0400002772.01"/>
</dbReference>
<name>A0A8R7U9H2_TRIUA</name>
<evidence type="ECO:0000313" key="3">
    <source>
        <dbReference type="Proteomes" id="UP000015106"/>
    </source>
</evidence>
<reference evidence="3" key="1">
    <citation type="journal article" date="2013" name="Nature">
        <title>Draft genome of the wheat A-genome progenitor Triticum urartu.</title>
        <authorList>
            <person name="Ling H.Q."/>
            <person name="Zhao S."/>
            <person name="Liu D."/>
            <person name="Wang J."/>
            <person name="Sun H."/>
            <person name="Zhang C."/>
            <person name="Fan H."/>
            <person name="Li D."/>
            <person name="Dong L."/>
            <person name="Tao Y."/>
            <person name="Gao C."/>
            <person name="Wu H."/>
            <person name="Li Y."/>
            <person name="Cui Y."/>
            <person name="Guo X."/>
            <person name="Zheng S."/>
            <person name="Wang B."/>
            <person name="Yu K."/>
            <person name="Liang Q."/>
            <person name="Yang W."/>
            <person name="Lou X."/>
            <person name="Chen J."/>
            <person name="Feng M."/>
            <person name="Jian J."/>
            <person name="Zhang X."/>
            <person name="Luo G."/>
            <person name="Jiang Y."/>
            <person name="Liu J."/>
            <person name="Wang Z."/>
            <person name="Sha Y."/>
            <person name="Zhang B."/>
            <person name="Wu H."/>
            <person name="Tang D."/>
            <person name="Shen Q."/>
            <person name="Xue P."/>
            <person name="Zou S."/>
            <person name="Wang X."/>
            <person name="Liu X."/>
            <person name="Wang F."/>
            <person name="Yang Y."/>
            <person name="An X."/>
            <person name="Dong Z."/>
            <person name="Zhang K."/>
            <person name="Zhang X."/>
            <person name="Luo M.C."/>
            <person name="Dvorak J."/>
            <person name="Tong Y."/>
            <person name="Wang J."/>
            <person name="Yang H."/>
            <person name="Li Z."/>
            <person name="Wang D."/>
            <person name="Zhang A."/>
            <person name="Wang J."/>
        </authorList>
    </citation>
    <scope>NUCLEOTIDE SEQUENCE</scope>
    <source>
        <strain evidence="3">cv. G1812</strain>
    </source>
</reference>
<feature type="region of interest" description="Disordered" evidence="1">
    <location>
        <begin position="18"/>
        <end position="65"/>
    </location>
</feature>
<accession>A0A8R7U9H2</accession>
<evidence type="ECO:0000256" key="1">
    <source>
        <dbReference type="SAM" id="MobiDB-lite"/>
    </source>
</evidence>
<keyword evidence="3" id="KW-1185">Reference proteome</keyword>
<reference evidence="2" key="3">
    <citation type="submission" date="2022-06" db="UniProtKB">
        <authorList>
            <consortium name="EnsemblPlants"/>
        </authorList>
    </citation>
    <scope>IDENTIFICATION</scope>
</reference>
<evidence type="ECO:0000313" key="2">
    <source>
        <dbReference type="EnsemblPlants" id="TuG1812G0400002772.01.T01.cds368098"/>
    </source>
</evidence>
<organism evidence="2 3">
    <name type="scientific">Triticum urartu</name>
    <name type="common">Red wild einkorn</name>
    <name type="synonym">Crithodium urartu</name>
    <dbReference type="NCBI Taxonomy" id="4572"/>
    <lineage>
        <taxon>Eukaryota</taxon>
        <taxon>Viridiplantae</taxon>
        <taxon>Streptophyta</taxon>
        <taxon>Embryophyta</taxon>
        <taxon>Tracheophyta</taxon>
        <taxon>Spermatophyta</taxon>
        <taxon>Magnoliopsida</taxon>
        <taxon>Liliopsida</taxon>
        <taxon>Poales</taxon>
        <taxon>Poaceae</taxon>
        <taxon>BOP clade</taxon>
        <taxon>Pooideae</taxon>
        <taxon>Triticodae</taxon>
        <taxon>Triticeae</taxon>
        <taxon>Triticinae</taxon>
        <taxon>Triticum</taxon>
    </lineage>
</organism>
<feature type="compositionally biased region" description="Polar residues" evidence="1">
    <location>
        <begin position="18"/>
        <end position="28"/>
    </location>
</feature>
<protein>
    <submittedName>
        <fullName evidence="2">Uncharacterized protein</fullName>
    </submittedName>
</protein>
<dbReference type="AlphaFoldDB" id="A0A8R7U9H2"/>